<dbReference type="Proteomes" id="UP000800200">
    <property type="component" value="Unassembled WGS sequence"/>
</dbReference>
<feature type="compositionally biased region" description="Polar residues" evidence="1">
    <location>
        <begin position="34"/>
        <end position="51"/>
    </location>
</feature>
<evidence type="ECO:0000256" key="1">
    <source>
        <dbReference type="SAM" id="MobiDB-lite"/>
    </source>
</evidence>
<sequence>MSLNYDLDNAFPQSPGLVPVRPKATPSPSPPPVMTQQVTISSTAQNVSPPASQRCKKPNLQRTRPSQGDFVLVQFMDPSQPNIT</sequence>
<dbReference type="EMBL" id="ML994653">
    <property type="protein sequence ID" value="KAF2181426.1"/>
    <property type="molecule type" value="Genomic_DNA"/>
</dbReference>
<protein>
    <submittedName>
        <fullName evidence="2">Uncharacterized protein</fullName>
    </submittedName>
</protein>
<gene>
    <name evidence="2" type="ORF">K469DRAFT_713860</name>
</gene>
<organism evidence="2 3">
    <name type="scientific">Zopfia rhizophila CBS 207.26</name>
    <dbReference type="NCBI Taxonomy" id="1314779"/>
    <lineage>
        <taxon>Eukaryota</taxon>
        <taxon>Fungi</taxon>
        <taxon>Dikarya</taxon>
        <taxon>Ascomycota</taxon>
        <taxon>Pezizomycotina</taxon>
        <taxon>Dothideomycetes</taxon>
        <taxon>Dothideomycetes incertae sedis</taxon>
        <taxon>Zopfiaceae</taxon>
        <taxon>Zopfia</taxon>
    </lineage>
</organism>
<feature type="region of interest" description="Disordered" evidence="1">
    <location>
        <begin position="1"/>
        <end position="63"/>
    </location>
</feature>
<evidence type="ECO:0000313" key="2">
    <source>
        <dbReference type="EMBL" id="KAF2181426.1"/>
    </source>
</evidence>
<reference evidence="2" key="1">
    <citation type="journal article" date="2020" name="Stud. Mycol.">
        <title>101 Dothideomycetes genomes: a test case for predicting lifestyles and emergence of pathogens.</title>
        <authorList>
            <person name="Haridas S."/>
            <person name="Albert R."/>
            <person name="Binder M."/>
            <person name="Bloem J."/>
            <person name="Labutti K."/>
            <person name="Salamov A."/>
            <person name="Andreopoulos B."/>
            <person name="Baker S."/>
            <person name="Barry K."/>
            <person name="Bills G."/>
            <person name="Bluhm B."/>
            <person name="Cannon C."/>
            <person name="Castanera R."/>
            <person name="Culley D."/>
            <person name="Daum C."/>
            <person name="Ezra D."/>
            <person name="Gonzalez J."/>
            <person name="Henrissat B."/>
            <person name="Kuo A."/>
            <person name="Liang C."/>
            <person name="Lipzen A."/>
            <person name="Lutzoni F."/>
            <person name="Magnuson J."/>
            <person name="Mondo S."/>
            <person name="Nolan M."/>
            <person name="Ohm R."/>
            <person name="Pangilinan J."/>
            <person name="Park H.-J."/>
            <person name="Ramirez L."/>
            <person name="Alfaro M."/>
            <person name="Sun H."/>
            <person name="Tritt A."/>
            <person name="Yoshinaga Y."/>
            <person name="Zwiers L.-H."/>
            <person name="Turgeon B."/>
            <person name="Goodwin S."/>
            <person name="Spatafora J."/>
            <person name="Crous P."/>
            <person name="Grigoriev I."/>
        </authorList>
    </citation>
    <scope>NUCLEOTIDE SEQUENCE</scope>
    <source>
        <strain evidence="2">CBS 207.26</strain>
    </source>
</reference>
<proteinExistence type="predicted"/>
<dbReference type="AlphaFoldDB" id="A0A6A6DUS4"/>
<evidence type="ECO:0000313" key="3">
    <source>
        <dbReference type="Proteomes" id="UP000800200"/>
    </source>
</evidence>
<name>A0A6A6DUS4_9PEZI</name>
<keyword evidence="3" id="KW-1185">Reference proteome</keyword>
<dbReference type="OrthoDB" id="6077919at2759"/>
<accession>A0A6A6DUS4</accession>